<name>A0A4T0X5S0_9ASCO</name>
<dbReference type="InterPro" id="IPR036938">
    <property type="entry name" value="PAP2/HPO_sf"/>
</dbReference>
<keyword evidence="3" id="KW-0378">Hydrolase</keyword>
<dbReference type="UniPathway" id="UPA00378"/>
<dbReference type="GO" id="GO:0016020">
    <property type="term" value="C:membrane"/>
    <property type="evidence" value="ECO:0007669"/>
    <property type="project" value="UniProtKB-SubCell"/>
</dbReference>
<dbReference type="OrthoDB" id="302705at2759"/>
<evidence type="ECO:0000256" key="4">
    <source>
        <dbReference type="ARBA" id="ARBA00022989"/>
    </source>
</evidence>
<keyword evidence="9" id="KW-1185">Reference proteome</keyword>
<reference evidence="8 9" key="1">
    <citation type="journal article" date="2019" name="Front. Genet.">
        <title>Whole-Genome Sequencing of the Opportunistic Yeast Pathogen Candida inconspicua Uncovers Its Hybrid Origin.</title>
        <authorList>
            <person name="Mixao V."/>
            <person name="Hansen A.P."/>
            <person name="Saus E."/>
            <person name="Boekhout T."/>
            <person name="Lass-Florl C."/>
            <person name="Gabaldon T."/>
        </authorList>
    </citation>
    <scope>NUCLEOTIDE SEQUENCE [LARGE SCALE GENOMIC DNA]</scope>
    <source>
        <strain evidence="8 9">CBS 180</strain>
    </source>
</reference>
<evidence type="ECO:0000313" key="9">
    <source>
        <dbReference type="Proteomes" id="UP000307173"/>
    </source>
</evidence>
<evidence type="ECO:0000256" key="5">
    <source>
        <dbReference type="ARBA" id="ARBA00023136"/>
    </source>
</evidence>
<dbReference type="AlphaFoldDB" id="A0A4T0X5S0"/>
<dbReference type="Gene3D" id="1.20.144.10">
    <property type="entry name" value="Phosphatidic acid phosphatase type 2/haloperoxidase"/>
    <property type="match status" value="1"/>
</dbReference>
<evidence type="ECO:0000256" key="6">
    <source>
        <dbReference type="SAM" id="Phobius"/>
    </source>
</evidence>
<evidence type="ECO:0000313" key="8">
    <source>
        <dbReference type="EMBL" id="TID30675.1"/>
    </source>
</evidence>
<evidence type="ECO:0000256" key="1">
    <source>
        <dbReference type="ARBA" id="ARBA00004141"/>
    </source>
</evidence>
<dbReference type="InterPro" id="IPR000326">
    <property type="entry name" value="PAP2/HPO"/>
</dbReference>
<dbReference type="GO" id="GO:0042392">
    <property type="term" value="F:sphingosine-1-phosphate phosphatase activity"/>
    <property type="evidence" value="ECO:0007669"/>
    <property type="project" value="TreeGrafter"/>
</dbReference>
<gene>
    <name evidence="8" type="ORF">CANINC_000742</name>
</gene>
<keyword evidence="4 6" id="KW-1133">Transmembrane helix</keyword>
<dbReference type="EMBL" id="SELW01000126">
    <property type="protein sequence ID" value="TID30675.1"/>
    <property type="molecule type" value="Genomic_DNA"/>
</dbReference>
<dbReference type="Pfam" id="PF01569">
    <property type="entry name" value="PAP2"/>
    <property type="match status" value="1"/>
</dbReference>
<evidence type="ECO:0000259" key="7">
    <source>
        <dbReference type="SMART" id="SM00014"/>
    </source>
</evidence>
<organism evidence="8 9">
    <name type="scientific">Pichia inconspicua</name>
    <dbReference type="NCBI Taxonomy" id="52247"/>
    <lineage>
        <taxon>Eukaryota</taxon>
        <taxon>Fungi</taxon>
        <taxon>Dikarya</taxon>
        <taxon>Ascomycota</taxon>
        <taxon>Saccharomycotina</taxon>
        <taxon>Pichiomycetes</taxon>
        <taxon>Pichiales</taxon>
        <taxon>Pichiaceae</taxon>
        <taxon>Pichia</taxon>
    </lineage>
</organism>
<dbReference type="CDD" id="cd03382">
    <property type="entry name" value="PAP2_dolichyldiphosphatase"/>
    <property type="match status" value="1"/>
</dbReference>
<dbReference type="InterPro" id="IPR039667">
    <property type="entry name" value="Dolichyldiphosphatase_PAP2"/>
</dbReference>
<protein>
    <recommendedName>
        <fullName evidence="7">Phosphatidic acid phosphatase type 2/haloperoxidase domain-containing protein</fullName>
    </recommendedName>
</protein>
<dbReference type="PANTHER" id="PTHR14969:SF13">
    <property type="entry name" value="AT30094P"/>
    <property type="match status" value="1"/>
</dbReference>
<evidence type="ECO:0000256" key="3">
    <source>
        <dbReference type="ARBA" id="ARBA00022801"/>
    </source>
</evidence>
<dbReference type="Proteomes" id="UP000307173">
    <property type="component" value="Unassembled WGS sequence"/>
</dbReference>
<comment type="subcellular location">
    <subcellularLocation>
        <location evidence="1">Membrane</location>
        <topology evidence="1">Multi-pass membrane protein</topology>
    </subcellularLocation>
</comment>
<dbReference type="SUPFAM" id="SSF48317">
    <property type="entry name" value="Acid phosphatase/Vanadium-dependent haloperoxidase"/>
    <property type="match status" value="1"/>
</dbReference>
<sequence>MGNITLIPFDHTYILYSPEKSFSLPLAASSLFPILILVFLFSWHIVTREIEPCIFAAGHVCNDIISGILKNLVKYPRPIRGQIFKKDGGLVWGMPSSHSQFMSFWITYTFLSYIQNYPKNSLSRLEKIIFTTMGMAMVMLVVASRIVFEYHNWYQVIVGLILGNTLASAYYIFVCILREYGIINVLLNNRIMRLWNMKDSFGAGTFATLKEERQKWEHDTLGNSKL</sequence>
<accession>A0A4T0X5S0</accession>
<feature type="domain" description="Phosphatidic acid phosphatase type 2/haloperoxidase" evidence="7">
    <location>
        <begin position="52"/>
        <end position="171"/>
    </location>
</feature>
<dbReference type="PANTHER" id="PTHR14969">
    <property type="entry name" value="SPHINGOSINE-1-PHOSPHATE PHOSPHOHYDROLASE"/>
    <property type="match status" value="1"/>
</dbReference>
<keyword evidence="2 6" id="KW-0812">Transmembrane</keyword>
<evidence type="ECO:0000256" key="2">
    <source>
        <dbReference type="ARBA" id="ARBA00022692"/>
    </source>
</evidence>
<feature type="transmembrane region" description="Helical" evidence="6">
    <location>
        <begin position="128"/>
        <end position="148"/>
    </location>
</feature>
<dbReference type="SMART" id="SM00014">
    <property type="entry name" value="acidPPc"/>
    <property type="match status" value="1"/>
</dbReference>
<feature type="transmembrane region" description="Helical" evidence="6">
    <location>
        <begin position="22"/>
        <end position="41"/>
    </location>
</feature>
<dbReference type="STRING" id="52247.A0A4T0X5S0"/>
<dbReference type="GO" id="GO:0006629">
    <property type="term" value="P:lipid metabolic process"/>
    <property type="evidence" value="ECO:0007669"/>
    <property type="project" value="UniProtKB-ARBA"/>
</dbReference>
<comment type="caution">
    <text evidence="8">The sequence shown here is derived from an EMBL/GenBank/DDBJ whole genome shotgun (WGS) entry which is preliminary data.</text>
</comment>
<proteinExistence type="predicted"/>
<keyword evidence="5 6" id="KW-0472">Membrane</keyword>